<comment type="subcellular location">
    <subcellularLocation>
        <location evidence="1">Endomembrane system</location>
        <topology evidence="1">Multi-pass membrane protein</topology>
    </subcellularLocation>
</comment>
<proteinExistence type="predicted"/>
<feature type="transmembrane region" description="Helical" evidence="6">
    <location>
        <begin position="215"/>
        <end position="237"/>
    </location>
</feature>
<evidence type="ECO:0000313" key="9">
    <source>
        <dbReference type="Proteomes" id="UP000094412"/>
    </source>
</evidence>
<evidence type="ECO:0000256" key="6">
    <source>
        <dbReference type="SAM" id="Phobius"/>
    </source>
</evidence>
<dbReference type="Pfam" id="PF07690">
    <property type="entry name" value="MFS_1"/>
    <property type="match status" value="1"/>
</dbReference>
<gene>
    <name evidence="8" type="ORF">QV13_02950</name>
</gene>
<sequence length="403" mass="41786">MTWAETAFPASATRPGIGRKASLLLVATLTIMAGTTISPALPAIETAFARVDGVKLLSRMMLTLPALFVAFCAPLIGGLADRYGRLRLLVGSILLYGLAGISGLFADSLMSLLVGRAALGVAIGGIMTLATALVGDYFSGAERERYLGLQQAFTGIGGVAFVAAGGLLADYHWRAPFAVYAVAFAIIPAVVAFLTEPTRAVRVTQAPAPTGENAIRWLPVAALCLLAFLVNMIFYFIPSQLPFYMRAVGIGAASSAGFTLGLHNLVMAGSALAYGRLRSRLSVSTIFVIGLCLMTLGFVLISFSTTMTSVLFAMAVAGAGLGLTIPNLISAIIALTSPTTRGRLAGMVTASMFIGHFTSPFASQPLIEAFGYQEAYLAAASGLAVLAIICAAIALKGDGGNRR</sequence>
<dbReference type="PANTHER" id="PTHR23501">
    <property type="entry name" value="MAJOR FACILITATOR SUPERFAMILY"/>
    <property type="match status" value="1"/>
</dbReference>
<dbReference type="Gene3D" id="1.20.1250.20">
    <property type="entry name" value="MFS general substrate transporter like domains"/>
    <property type="match status" value="1"/>
</dbReference>
<feature type="transmembrane region" description="Helical" evidence="6">
    <location>
        <begin position="112"/>
        <end position="134"/>
    </location>
</feature>
<dbReference type="RefSeq" id="WP_024926875.1">
    <property type="nucleotide sequence ID" value="NZ_MDEO01000024.1"/>
</dbReference>
<dbReference type="Proteomes" id="UP000094412">
    <property type="component" value="Unassembled WGS sequence"/>
</dbReference>
<evidence type="ECO:0000256" key="4">
    <source>
        <dbReference type="ARBA" id="ARBA00022989"/>
    </source>
</evidence>
<dbReference type="GO" id="GO:0012505">
    <property type="term" value="C:endomembrane system"/>
    <property type="evidence" value="ECO:0007669"/>
    <property type="project" value="UniProtKB-SubCell"/>
</dbReference>
<feature type="transmembrane region" description="Helical" evidence="6">
    <location>
        <begin position="283"/>
        <end position="304"/>
    </location>
</feature>
<dbReference type="CDD" id="cd17473">
    <property type="entry name" value="MFS_arabinose_efflux_permease_like"/>
    <property type="match status" value="1"/>
</dbReference>
<keyword evidence="4 6" id="KW-1133">Transmembrane helix</keyword>
<reference evidence="8 9" key="1">
    <citation type="submission" date="2016-08" db="EMBL/GenBank/DDBJ databases">
        <title>Whole genome sequence of Mesorhizobium sp. strain UASWS1009 isolated from industrial sewage.</title>
        <authorList>
            <person name="Crovadore J."/>
            <person name="Calmin G."/>
            <person name="Chablais R."/>
            <person name="Cochard B."/>
            <person name="Lefort F."/>
        </authorList>
    </citation>
    <scope>NUCLEOTIDE SEQUENCE [LARGE SCALE GENOMIC DNA]</scope>
    <source>
        <strain evidence="8 9">UASWS1009</strain>
    </source>
</reference>
<keyword evidence="3 6" id="KW-0812">Transmembrane</keyword>
<keyword evidence="5 6" id="KW-0472">Membrane</keyword>
<feature type="transmembrane region" description="Helical" evidence="6">
    <location>
        <begin position="310"/>
        <end position="335"/>
    </location>
</feature>
<feature type="transmembrane region" description="Helical" evidence="6">
    <location>
        <begin position="175"/>
        <end position="194"/>
    </location>
</feature>
<name>A0A1C2EA26_9HYPH</name>
<dbReference type="GO" id="GO:0022857">
    <property type="term" value="F:transmembrane transporter activity"/>
    <property type="evidence" value="ECO:0007669"/>
    <property type="project" value="InterPro"/>
</dbReference>
<evidence type="ECO:0000256" key="5">
    <source>
        <dbReference type="ARBA" id="ARBA00023136"/>
    </source>
</evidence>
<keyword evidence="2" id="KW-0813">Transport</keyword>
<feature type="transmembrane region" description="Helical" evidence="6">
    <location>
        <begin position="56"/>
        <end position="76"/>
    </location>
</feature>
<dbReference type="InterPro" id="IPR001958">
    <property type="entry name" value="Tet-R_TetA/multi-R_MdtG-like"/>
</dbReference>
<dbReference type="InterPro" id="IPR036259">
    <property type="entry name" value="MFS_trans_sf"/>
</dbReference>
<dbReference type="EMBL" id="MDEO01000024">
    <property type="protein sequence ID" value="OCX23833.1"/>
    <property type="molecule type" value="Genomic_DNA"/>
</dbReference>
<keyword evidence="9" id="KW-1185">Reference proteome</keyword>
<evidence type="ECO:0000256" key="2">
    <source>
        <dbReference type="ARBA" id="ARBA00022448"/>
    </source>
</evidence>
<feature type="transmembrane region" description="Helical" evidence="6">
    <location>
        <begin position="375"/>
        <end position="395"/>
    </location>
</feature>
<dbReference type="PRINTS" id="PR01035">
    <property type="entry name" value="TCRTETA"/>
</dbReference>
<dbReference type="AlphaFoldDB" id="A0A1C2EA26"/>
<organism evidence="8 9">
    <name type="scientific">Mesorhizobium hungaricum</name>
    <dbReference type="NCBI Taxonomy" id="1566387"/>
    <lineage>
        <taxon>Bacteria</taxon>
        <taxon>Pseudomonadati</taxon>
        <taxon>Pseudomonadota</taxon>
        <taxon>Alphaproteobacteria</taxon>
        <taxon>Hyphomicrobiales</taxon>
        <taxon>Phyllobacteriaceae</taxon>
        <taxon>Mesorhizobium</taxon>
    </lineage>
</organism>
<dbReference type="OrthoDB" id="9812221at2"/>
<feature type="transmembrane region" description="Helical" evidence="6">
    <location>
        <begin position="21"/>
        <end position="44"/>
    </location>
</feature>
<feature type="transmembrane region" description="Helical" evidence="6">
    <location>
        <begin position="146"/>
        <end position="169"/>
    </location>
</feature>
<dbReference type="PROSITE" id="PS50850">
    <property type="entry name" value="MFS"/>
    <property type="match status" value="1"/>
</dbReference>
<feature type="domain" description="Major facilitator superfamily (MFS) profile" evidence="7">
    <location>
        <begin position="19"/>
        <end position="399"/>
    </location>
</feature>
<dbReference type="GO" id="GO:0005886">
    <property type="term" value="C:plasma membrane"/>
    <property type="evidence" value="ECO:0007669"/>
    <property type="project" value="TreeGrafter"/>
</dbReference>
<dbReference type="SUPFAM" id="SSF103473">
    <property type="entry name" value="MFS general substrate transporter"/>
    <property type="match status" value="1"/>
</dbReference>
<evidence type="ECO:0000313" key="8">
    <source>
        <dbReference type="EMBL" id="OCX23833.1"/>
    </source>
</evidence>
<protein>
    <submittedName>
        <fullName evidence="8">MFS transporter</fullName>
    </submittedName>
</protein>
<dbReference type="InterPro" id="IPR011701">
    <property type="entry name" value="MFS"/>
</dbReference>
<evidence type="ECO:0000259" key="7">
    <source>
        <dbReference type="PROSITE" id="PS50850"/>
    </source>
</evidence>
<dbReference type="PANTHER" id="PTHR23501:SF191">
    <property type="entry name" value="VACUOLAR BASIC AMINO ACID TRANSPORTER 4"/>
    <property type="match status" value="1"/>
</dbReference>
<feature type="transmembrane region" description="Helical" evidence="6">
    <location>
        <begin position="344"/>
        <end position="363"/>
    </location>
</feature>
<evidence type="ECO:0000256" key="1">
    <source>
        <dbReference type="ARBA" id="ARBA00004127"/>
    </source>
</evidence>
<comment type="caution">
    <text evidence="8">The sequence shown here is derived from an EMBL/GenBank/DDBJ whole genome shotgun (WGS) entry which is preliminary data.</text>
</comment>
<feature type="transmembrane region" description="Helical" evidence="6">
    <location>
        <begin position="88"/>
        <end position="106"/>
    </location>
</feature>
<dbReference type="InterPro" id="IPR020846">
    <property type="entry name" value="MFS_dom"/>
</dbReference>
<accession>A0A1C2EA26</accession>
<evidence type="ECO:0000256" key="3">
    <source>
        <dbReference type="ARBA" id="ARBA00022692"/>
    </source>
</evidence>